<dbReference type="AlphaFoldDB" id="A0AAD3SI29"/>
<name>A0AAD3SI29_NEPGR</name>
<accession>A0AAD3SI29</accession>
<dbReference type="Proteomes" id="UP001279734">
    <property type="component" value="Unassembled WGS sequence"/>
</dbReference>
<dbReference type="GO" id="GO:0015031">
    <property type="term" value="P:protein transport"/>
    <property type="evidence" value="ECO:0007669"/>
    <property type="project" value="InterPro"/>
</dbReference>
<evidence type="ECO:0000256" key="1">
    <source>
        <dbReference type="ARBA" id="ARBA00005536"/>
    </source>
</evidence>
<evidence type="ECO:0000313" key="2">
    <source>
        <dbReference type="EMBL" id="GMH11057.1"/>
    </source>
</evidence>
<sequence length="168" mass="19484">MSQLEQLRGDENIIAAYELLDHFCEFIIGNLSYIRRHRDCPNDSNEAVSSLVFASARCGDLPELRTIRKLFGERYGLRFVTAAVEFLPGSLVNLQIKEKLTVKPVPDDVNDKLLEEIVRDCFFQPGPLAIEYKPNRRKTEQGYKSFLLRYLPFDAIQFCIYEQLRLGY</sequence>
<protein>
    <submittedName>
        <fullName evidence="2">Uncharacterized protein</fullName>
    </submittedName>
</protein>
<keyword evidence="3" id="KW-1185">Reference proteome</keyword>
<evidence type="ECO:0000313" key="3">
    <source>
        <dbReference type="Proteomes" id="UP001279734"/>
    </source>
</evidence>
<reference evidence="2" key="1">
    <citation type="submission" date="2023-05" db="EMBL/GenBank/DDBJ databases">
        <title>Nepenthes gracilis genome sequencing.</title>
        <authorList>
            <person name="Fukushima K."/>
        </authorList>
    </citation>
    <scope>NUCLEOTIDE SEQUENCE</scope>
    <source>
        <strain evidence="2">SING2019-196</strain>
    </source>
</reference>
<gene>
    <name evidence="2" type="ORF">Nepgr_012898</name>
</gene>
<dbReference type="Pfam" id="PF03398">
    <property type="entry name" value="Ist1"/>
    <property type="match status" value="1"/>
</dbReference>
<dbReference type="InterPro" id="IPR005061">
    <property type="entry name" value="Ist1"/>
</dbReference>
<proteinExistence type="inferred from homology"/>
<dbReference type="PANTHER" id="PTHR12161">
    <property type="entry name" value="IST1 FAMILY MEMBER"/>
    <property type="match status" value="1"/>
</dbReference>
<organism evidence="2 3">
    <name type="scientific">Nepenthes gracilis</name>
    <name type="common">Slender pitcher plant</name>
    <dbReference type="NCBI Taxonomy" id="150966"/>
    <lineage>
        <taxon>Eukaryota</taxon>
        <taxon>Viridiplantae</taxon>
        <taxon>Streptophyta</taxon>
        <taxon>Embryophyta</taxon>
        <taxon>Tracheophyta</taxon>
        <taxon>Spermatophyta</taxon>
        <taxon>Magnoliopsida</taxon>
        <taxon>eudicotyledons</taxon>
        <taxon>Gunneridae</taxon>
        <taxon>Pentapetalae</taxon>
        <taxon>Caryophyllales</taxon>
        <taxon>Nepenthaceae</taxon>
        <taxon>Nepenthes</taxon>
    </lineage>
</organism>
<comment type="similarity">
    <text evidence="1">Belongs to the IST1 family.</text>
</comment>
<dbReference type="EMBL" id="BSYO01000010">
    <property type="protein sequence ID" value="GMH11057.1"/>
    <property type="molecule type" value="Genomic_DNA"/>
</dbReference>
<dbReference type="Gene3D" id="1.20.1260.60">
    <property type="entry name" value="Vacuolar protein sorting-associated protein Ist1"/>
    <property type="match status" value="1"/>
</dbReference>
<dbReference type="PANTHER" id="PTHR12161:SF44">
    <property type="entry name" value="REGULATOR OF VPS4 ACTIVITY IN THE MVB PATHWAY PROTEIN"/>
    <property type="match status" value="1"/>
</dbReference>
<comment type="caution">
    <text evidence="2">The sequence shown here is derived from an EMBL/GenBank/DDBJ whole genome shotgun (WGS) entry which is preliminary data.</text>
</comment>
<dbReference type="InterPro" id="IPR042277">
    <property type="entry name" value="IST1-like"/>
</dbReference>